<dbReference type="Gene3D" id="3.40.50.2000">
    <property type="entry name" value="Glycogen Phosphorylase B"/>
    <property type="match status" value="1"/>
</dbReference>
<proteinExistence type="predicted"/>
<sequence>MSLVIDAYLPVSDFVAARIALNLPNAQHKIRRLYNGIDLTRFQPTNSKDNVLRIKSELLGISDDVTTVAFIGQLTQEKGVDLFLNVAKRCVDDGVECRFFIIGDGAFRKEVENLCSHHLYRNDIHYLGLRSDVPDILRVTDVFVMPSLWEEAFGLTAIEASACGVPVVASNIGGLPEVILHHHSGILVEAGDELCLYNAIRRMIEDTDARVEFGKNGRRHAEQNFNLDNMVSKTFSHYQLLLNSNESLWKSMKKMLELRG</sequence>
<dbReference type="Proteomes" id="UP001156669">
    <property type="component" value="Unassembled WGS sequence"/>
</dbReference>
<dbReference type="PANTHER" id="PTHR45947">
    <property type="entry name" value="SULFOQUINOVOSYL TRANSFERASE SQD2"/>
    <property type="match status" value="1"/>
</dbReference>
<reference evidence="3" key="1">
    <citation type="journal article" date="2019" name="Int. J. Syst. Evol. Microbiol.">
        <title>The Global Catalogue of Microorganisms (GCM) 10K type strain sequencing project: providing services to taxonomists for standard genome sequencing and annotation.</title>
        <authorList>
            <consortium name="The Broad Institute Genomics Platform"/>
            <consortium name="The Broad Institute Genome Sequencing Center for Infectious Disease"/>
            <person name="Wu L."/>
            <person name="Ma J."/>
        </authorList>
    </citation>
    <scope>NUCLEOTIDE SEQUENCE [LARGE SCALE GENOMIC DNA]</scope>
    <source>
        <strain evidence="3">NBRC 110633</strain>
    </source>
</reference>
<organism evidence="2 3">
    <name type="scientific">Vibrio hyugaensis</name>
    <dbReference type="NCBI Taxonomy" id="1534743"/>
    <lineage>
        <taxon>Bacteria</taxon>
        <taxon>Pseudomonadati</taxon>
        <taxon>Pseudomonadota</taxon>
        <taxon>Gammaproteobacteria</taxon>
        <taxon>Vibrionales</taxon>
        <taxon>Vibrionaceae</taxon>
        <taxon>Vibrio</taxon>
    </lineage>
</organism>
<dbReference type="EMBL" id="BSOE01000019">
    <property type="protein sequence ID" value="GLR03881.1"/>
    <property type="molecule type" value="Genomic_DNA"/>
</dbReference>
<dbReference type="CDD" id="cd03801">
    <property type="entry name" value="GT4_PimA-like"/>
    <property type="match status" value="1"/>
</dbReference>
<dbReference type="SUPFAM" id="SSF53756">
    <property type="entry name" value="UDP-Glycosyltransferase/glycogen phosphorylase"/>
    <property type="match status" value="1"/>
</dbReference>
<keyword evidence="3" id="KW-1185">Reference proteome</keyword>
<evidence type="ECO:0000313" key="2">
    <source>
        <dbReference type="EMBL" id="GLR03881.1"/>
    </source>
</evidence>
<name>A0ABQ5Y347_9VIBR</name>
<dbReference type="PANTHER" id="PTHR45947:SF3">
    <property type="entry name" value="SULFOQUINOVOSYL TRANSFERASE SQD2"/>
    <property type="match status" value="1"/>
</dbReference>
<protein>
    <recommendedName>
        <fullName evidence="1">Glycosyl transferase family 1 domain-containing protein</fullName>
    </recommendedName>
</protein>
<evidence type="ECO:0000313" key="3">
    <source>
        <dbReference type="Proteomes" id="UP001156669"/>
    </source>
</evidence>
<comment type="caution">
    <text evidence="2">The sequence shown here is derived from an EMBL/GenBank/DDBJ whole genome shotgun (WGS) entry which is preliminary data.</text>
</comment>
<gene>
    <name evidence="2" type="ORF">GCM10007906_14680</name>
</gene>
<dbReference type="InterPro" id="IPR001296">
    <property type="entry name" value="Glyco_trans_1"/>
</dbReference>
<accession>A0ABQ5Y347</accession>
<dbReference type="InterPro" id="IPR050194">
    <property type="entry name" value="Glycosyltransferase_grp1"/>
</dbReference>
<feature type="domain" description="Glycosyl transferase family 1" evidence="1">
    <location>
        <begin position="60"/>
        <end position="219"/>
    </location>
</feature>
<evidence type="ECO:0000259" key="1">
    <source>
        <dbReference type="Pfam" id="PF00534"/>
    </source>
</evidence>
<dbReference type="Pfam" id="PF00534">
    <property type="entry name" value="Glycos_transf_1"/>
    <property type="match status" value="1"/>
</dbReference>